<evidence type="ECO:0000313" key="7">
    <source>
        <dbReference type="EMBL" id="ERN51852.1"/>
    </source>
</evidence>
<organism evidence="7 8">
    <name type="scientific">Alkalihalophilus marmarensis DSM 21297</name>
    <dbReference type="NCBI Taxonomy" id="1188261"/>
    <lineage>
        <taxon>Bacteria</taxon>
        <taxon>Bacillati</taxon>
        <taxon>Bacillota</taxon>
        <taxon>Bacilli</taxon>
        <taxon>Bacillales</taxon>
        <taxon>Bacillaceae</taxon>
        <taxon>Alkalihalophilus</taxon>
    </lineage>
</organism>
<feature type="transmembrane region" description="Helical" evidence="6">
    <location>
        <begin position="167"/>
        <end position="188"/>
    </location>
</feature>
<feature type="transmembrane region" description="Helical" evidence="6">
    <location>
        <begin position="337"/>
        <end position="356"/>
    </location>
</feature>
<feature type="transmembrane region" description="Helical" evidence="6">
    <location>
        <begin position="46"/>
        <end position="70"/>
    </location>
</feature>
<feature type="transmembrane region" description="Helical" evidence="6">
    <location>
        <begin position="283"/>
        <end position="316"/>
    </location>
</feature>
<dbReference type="AlphaFoldDB" id="U6SKG9"/>
<dbReference type="EMBL" id="ATAE01000042">
    <property type="protein sequence ID" value="ERN51852.1"/>
    <property type="molecule type" value="Genomic_DNA"/>
</dbReference>
<feature type="transmembrane region" description="Helical" evidence="6">
    <location>
        <begin position="91"/>
        <end position="118"/>
    </location>
</feature>
<evidence type="ECO:0000256" key="5">
    <source>
        <dbReference type="ARBA" id="ARBA00023136"/>
    </source>
</evidence>
<feature type="transmembrane region" description="Helical" evidence="6">
    <location>
        <begin position="138"/>
        <end position="160"/>
    </location>
</feature>
<dbReference type="Gene3D" id="1.20.1740.10">
    <property type="entry name" value="Amino acid/polyamine transporter I"/>
    <property type="match status" value="1"/>
</dbReference>
<evidence type="ECO:0000256" key="3">
    <source>
        <dbReference type="ARBA" id="ARBA00022692"/>
    </source>
</evidence>
<feature type="transmembrane region" description="Helical" evidence="6">
    <location>
        <begin position="240"/>
        <end position="263"/>
    </location>
</feature>
<feature type="transmembrane region" description="Helical" evidence="6">
    <location>
        <begin position="362"/>
        <end position="383"/>
    </location>
</feature>
<accession>U6SKG9</accession>
<dbReference type="Pfam" id="PF13520">
    <property type="entry name" value="AA_permease_2"/>
    <property type="match status" value="1"/>
</dbReference>
<dbReference type="InterPro" id="IPR002293">
    <property type="entry name" value="AA/rel_permease1"/>
</dbReference>
<dbReference type="GO" id="GO:0005886">
    <property type="term" value="C:plasma membrane"/>
    <property type="evidence" value="ECO:0007669"/>
    <property type="project" value="UniProtKB-SubCell"/>
</dbReference>
<dbReference type="PANTHER" id="PTHR42770:SF7">
    <property type="entry name" value="MEMBRANE PROTEIN"/>
    <property type="match status" value="1"/>
</dbReference>
<evidence type="ECO:0000256" key="4">
    <source>
        <dbReference type="ARBA" id="ARBA00022989"/>
    </source>
</evidence>
<keyword evidence="5 6" id="KW-0472">Membrane</keyword>
<evidence type="ECO:0000313" key="8">
    <source>
        <dbReference type="Proteomes" id="UP000017170"/>
    </source>
</evidence>
<keyword evidence="2" id="KW-1003">Cell membrane</keyword>
<keyword evidence="3 6" id="KW-0812">Transmembrane</keyword>
<keyword evidence="8" id="KW-1185">Reference proteome</keyword>
<keyword evidence="4 6" id="KW-1133">Transmembrane helix</keyword>
<evidence type="ECO:0000256" key="2">
    <source>
        <dbReference type="ARBA" id="ARBA00022475"/>
    </source>
</evidence>
<sequence length="467" mass="50102">MHLFNQKPELNKVLSRLDVFVLSVGAMLGWGWVVLSESWLTSAGSLGTVVAFIIGGTLVTFVGLTYAELASAMPKVGGEHVYVHRAMGDKAAFLASWAITLGYVSVVAFEAVALPTVIEYLLPNYQVGYMWTIAGWDVYASWVLVGVGGSIFVMAINYFGLKPAAKIQVILTASVILMGLMLIFGSAIGGERANFEPLFLNGPAGIMAVLIMVPFLFIGFDVIPQTAEEANVPPRDIGKLLIFSVVCAIGFYILISIGVASALDGQALATTQLATADAMATLFGSALFGNLLIIGGVAGILTSWNAFIIGGSRVVYAMAQSNMLPKWFGKLHPKYKTPSNAILFIGALAVVSPLLGRPALVWFVNSGGPAIVIAYLMVAIAFIILRKREPEMERPYKSGRTPVIGWIAAVLSVGFIIIYLPGMPAALIGPEWAILIGWFVIGGYFFSQMLRGKYDKNEEMLKKDKIG</sequence>
<dbReference type="PANTHER" id="PTHR42770">
    <property type="entry name" value="AMINO ACID TRANSPORTER-RELATED"/>
    <property type="match status" value="1"/>
</dbReference>
<proteinExistence type="predicted"/>
<reference evidence="7 8" key="1">
    <citation type="journal article" date="2013" name="Genome Announc.">
        <title>Genome Sequence of the Extreme Obligate Alkaliphile Bacillus marmarensis Strain DSM 21297.</title>
        <authorList>
            <person name="Wernick D.G."/>
            <person name="Choi K.Y."/>
            <person name="Tat C.A."/>
            <person name="Lafontaine Rivera J.G."/>
            <person name="Liao J.C."/>
        </authorList>
    </citation>
    <scope>NUCLEOTIDE SEQUENCE [LARGE SCALE GENOMIC DNA]</scope>
    <source>
        <strain evidence="7 8">DSM 21297</strain>
    </source>
</reference>
<gene>
    <name evidence="7" type="ORF">A33I_18750</name>
</gene>
<dbReference type="InterPro" id="IPR050367">
    <property type="entry name" value="APC_superfamily"/>
</dbReference>
<comment type="caution">
    <text evidence="7">The sequence shown here is derived from an EMBL/GenBank/DDBJ whole genome shotgun (WGS) entry which is preliminary data.</text>
</comment>
<evidence type="ECO:0000256" key="6">
    <source>
        <dbReference type="SAM" id="Phobius"/>
    </source>
</evidence>
<evidence type="ECO:0000256" key="1">
    <source>
        <dbReference type="ARBA" id="ARBA00004651"/>
    </source>
</evidence>
<feature type="transmembrane region" description="Helical" evidence="6">
    <location>
        <begin position="432"/>
        <end position="450"/>
    </location>
</feature>
<comment type="subcellular location">
    <subcellularLocation>
        <location evidence="1">Cell membrane</location>
        <topology evidence="1">Multi-pass membrane protein</topology>
    </subcellularLocation>
</comment>
<feature type="transmembrane region" description="Helical" evidence="6">
    <location>
        <begin position="20"/>
        <end position="40"/>
    </location>
</feature>
<dbReference type="PIRSF" id="PIRSF006060">
    <property type="entry name" value="AA_transporter"/>
    <property type="match status" value="1"/>
</dbReference>
<name>U6SKG9_9BACI</name>
<dbReference type="PATRIC" id="fig|1188261.3.peg.3239"/>
<feature type="transmembrane region" description="Helical" evidence="6">
    <location>
        <begin position="200"/>
        <end position="220"/>
    </location>
</feature>
<dbReference type="Proteomes" id="UP000017170">
    <property type="component" value="Unassembled WGS sequence"/>
</dbReference>
<protein>
    <submittedName>
        <fullName evidence="7">Amino acid permease</fullName>
    </submittedName>
</protein>
<feature type="transmembrane region" description="Helical" evidence="6">
    <location>
        <begin position="403"/>
        <end position="420"/>
    </location>
</feature>
<dbReference type="GO" id="GO:0022857">
    <property type="term" value="F:transmembrane transporter activity"/>
    <property type="evidence" value="ECO:0007669"/>
    <property type="project" value="InterPro"/>
</dbReference>